<dbReference type="EMBL" id="NPDR01000019">
    <property type="protein sequence ID" value="PJZ47501.1"/>
    <property type="molecule type" value="Genomic_DNA"/>
</dbReference>
<organism evidence="1 2">
    <name type="scientific">Leptospira saintgironsiae</name>
    <dbReference type="NCBI Taxonomy" id="2023183"/>
    <lineage>
        <taxon>Bacteria</taxon>
        <taxon>Pseudomonadati</taxon>
        <taxon>Spirochaetota</taxon>
        <taxon>Spirochaetia</taxon>
        <taxon>Leptospirales</taxon>
        <taxon>Leptospiraceae</taxon>
        <taxon>Leptospira</taxon>
    </lineage>
</organism>
<evidence type="ECO:0000313" key="2">
    <source>
        <dbReference type="Proteomes" id="UP000231926"/>
    </source>
</evidence>
<gene>
    <name evidence="1" type="ORF">CH362_18900</name>
</gene>
<name>A0A2M9Y7G7_9LEPT</name>
<comment type="caution">
    <text evidence="1">The sequence shown here is derived from an EMBL/GenBank/DDBJ whole genome shotgun (WGS) entry which is preliminary data.</text>
</comment>
<protein>
    <submittedName>
        <fullName evidence="1">Uncharacterized protein</fullName>
    </submittedName>
</protein>
<dbReference type="Proteomes" id="UP000231926">
    <property type="component" value="Unassembled WGS sequence"/>
</dbReference>
<reference evidence="1 2" key="1">
    <citation type="submission" date="2017-07" db="EMBL/GenBank/DDBJ databases">
        <title>Leptospira spp. isolated from tropical soils.</title>
        <authorList>
            <person name="Thibeaux R."/>
            <person name="Iraola G."/>
            <person name="Ferres I."/>
            <person name="Bierque E."/>
            <person name="Girault D."/>
            <person name="Soupe-Gilbert M.-E."/>
            <person name="Picardeau M."/>
            <person name="Goarant C."/>
        </authorList>
    </citation>
    <scope>NUCLEOTIDE SEQUENCE [LARGE SCALE GENOMIC DNA]</scope>
    <source>
        <strain evidence="1 2">FH4-C-A2</strain>
    </source>
</reference>
<keyword evidence="2" id="KW-1185">Reference proteome</keyword>
<evidence type="ECO:0000313" key="1">
    <source>
        <dbReference type="EMBL" id="PJZ47501.1"/>
    </source>
</evidence>
<sequence length="72" mass="8423">MPNYRCFRSARRSLSRLTRSGSATFASVTSFAEQTRAVANVGTPWSLAEHRAQHLFFFKNLLFQLYFRSFKR</sequence>
<proteinExistence type="predicted"/>
<dbReference type="OrthoDB" id="9990666at2"/>
<dbReference type="AlphaFoldDB" id="A0A2M9Y7G7"/>
<accession>A0A2M9Y7G7</accession>